<evidence type="ECO:0000256" key="3">
    <source>
        <dbReference type="ARBA" id="ARBA00022692"/>
    </source>
</evidence>
<evidence type="ECO:0000256" key="1">
    <source>
        <dbReference type="ARBA" id="ARBA00004651"/>
    </source>
</evidence>
<proteinExistence type="predicted"/>
<accession>A0A3A1UYD2</accession>
<reference evidence="7 8" key="1">
    <citation type="submission" date="2018-09" db="EMBL/GenBank/DDBJ databases">
        <title>Paenibacillus aracenensis nov. sp. isolated from a cave in southern Spain.</title>
        <authorList>
            <person name="Jurado V."/>
            <person name="Gutierrez-Patricio S."/>
            <person name="Gonzalez-Pimentel J.L."/>
            <person name="Miller A.Z."/>
            <person name="Laiz L."/>
            <person name="Saiz-Jimenez C."/>
        </authorList>
    </citation>
    <scope>NUCLEOTIDE SEQUENCE [LARGE SCALE GENOMIC DNA]</scope>
    <source>
        <strain evidence="7 8">DSM 22867</strain>
    </source>
</reference>
<dbReference type="OrthoDB" id="5024156at2"/>
<evidence type="ECO:0000313" key="8">
    <source>
        <dbReference type="Proteomes" id="UP000266482"/>
    </source>
</evidence>
<protein>
    <submittedName>
        <fullName evidence="7">Cytochrome c oxidase assembly protein</fullName>
    </submittedName>
</protein>
<keyword evidence="4 6" id="KW-1133">Transmembrane helix</keyword>
<feature type="transmembrane region" description="Helical" evidence="6">
    <location>
        <begin position="12"/>
        <end position="34"/>
    </location>
</feature>
<dbReference type="EMBL" id="QXQA01000015">
    <property type="protein sequence ID" value="RIX50330.1"/>
    <property type="molecule type" value="Genomic_DNA"/>
</dbReference>
<evidence type="ECO:0000313" key="7">
    <source>
        <dbReference type="EMBL" id="RIX50330.1"/>
    </source>
</evidence>
<evidence type="ECO:0000256" key="5">
    <source>
        <dbReference type="ARBA" id="ARBA00023136"/>
    </source>
</evidence>
<dbReference type="Proteomes" id="UP000266482">
    <property type="component" value="Unassembled WGS sequence"/>
</dbReference>
<feature type="transmembrane region" description="Helical" evidence="6">
    <location>
        <begin position="186"/>
        <end position="208"/>
    </location>
</feature>
<feature type="transmembrane region" description="Helical" evidence="6">
    <location>
        <begin position="80"/>
        <end position="100"/>
    </location>
</feature>
<dbReference type="Pfam" id="PF09678">
    <property type="entry name" value="Caa3_CtaG"/>
    <property type="match status" value="1"/>
</dbReference>
<feature type="transmembrane region" description="Helical" evidence="6">
    <location>
        <begin position="46"/>
        <end position="68"/>
    </location>
</feature>
<keyword evidence="3 6" id="KW-0812">Transmembrane</keyword>
<name>A0A3A1UYD2_9BACL</name>
<comment type="caution">
    <text evidence="7">The sequence shown here is derived from an EMBL/GenBank/DDBJ whole genome shotgun (WGS) entry which is preliminary data.</text>
</comment>
<sequence>MEHIQHVHVNWTSFVLLMLFFVAFTAYTAAVARSNLHYKPWPMSRYICWIIGMLTAVSAVFGPLALLAHTNFSAHMVCHLLLGMISPLFVALSTPISLLLRTLKVNSARRFVRFLKCRPLRFVSHPLTASVLNVGGLWALYTTNIYRDMHQYPILYLVIHVHIWLAGLFFTVSIIYLDPPSHRHSFIFRAGVFVLAFSAHAILSKYIYVHSPAGVTQEQAEIGGMVMYYGGDVVEIALICVFCWQWFRRSKVLRY</sequence>
<gene>
    <name evidence="7" type="ORF">D3P08_20320</name>
</gene>
<feature type="transmembrane region" description="Helical" evidence="6">
    <location>
        <begin position="228"/>
        <end position="247"/>
    </location>
</feature>
<evidence type="ECO:0000256" key="6">
    <source>
        <dbReference type="SAM" id="Phobius"/>
    </source>
</evidence>
<keyword evidence="5 6" id="KW-0472">Membrane</keyword>
<dbReference type="AlphaFoldDB" id="A0A3A1UYD2"/>
<keyword evidence="2" id="KW-1003">Cell membrane</keyword>
<evidence type="ECO:0000256" key="4">
    <source>
        <dbReference type="ARBA" id="ARBA00022989"/>
    </source>
</evidence>
<dbReference type="InterPro" id="IPR019108">
    <property type="entry name" value="Caa3_assmbl_CtaG-rel"/>
</dbReference>
<organism evidence="7 8">
    <name type="scientific">Paenibacillus nanensis</name>
    <dbReference type="NCBI Taxonomy" id="393251"/>
    <lineage>
        <taxon>Bacteria</taxon>
        <taxon>Bacillati</taxon>
        <taxon>Bacillota</taxon>
        <taxon>Bacilli</taxon>
        <taxon>Bacillales</taxon>
        <taxon>Paenibacillaceae</taxon>
        <taxon>Paenibacillus</taxon>
    </lineage>
</organism>
<comment type="subcellular location">
    <subcellularLocation>
        <location evidence="1">Cell membrane</location>
        <topology evidence="1">Multi-pass membrane protein</topology>
    </subcellularLocation>
</comment>
<feature type="transmembrane region" description="Helical" evidence="6">
    <location>
        <begin position="153"/>
        <end position="177"/>
    </location>
</feature>
<dbReference type="GO" id="GO:0005886">
    <property type="term" value="C:plasma membrane"/>
    <property type="evidence" value="ECO:0007669"/>
    <property type="project" value="UniProtKB-SubCell"/>
</dbReference>
<feature type="transmembrane region" description="Helical" evidence="6">
    <location>
        <begin position="120"/>
        <end position="141"/>
    </location>
</feature>
<evidence type="ECO:0000256" key="2">
    <source>
        <dbReference type="ARBA" id="ARBA00022475"/>
    </source>
</evidence>
<keyword evidence="8" id="KW-1185">Reference proteome</keyword>